<keyword evidence="2" id="KW-1185">Reference proteome</keyword>
<reference evidence="1 2" key="1">
    <citation type="submission" date="2023-05" db="EMBL/GenBank/DDBJ databases">
        <title>Rombocin, a short stable natural nisin variant, displays selective antimicrobial activity against Listeria monocytogenes and employs dual mode of action to kill target bacterial strains.</title>
        <authorList>
            <person name="Wambui J."/>
            <person name="Stephan R."/>
            <person name="Kuipers O.P."/>
        </authorList>
    </citation>
    <scope>NUCLEOTIDE SEQUENCE [LARGE SCALE GENOMIC DNA]</scope>
    <source>
        <strain evidence="1 2">RC002</strain>
    </source>
</reference>
<sequence>MNLVGIENITPYEGVVEFKVYKYDDEIELGNKDLFVCDLKIVMIKINPAYVQRIGKSIDALALVTNLNCNIEKSSIKEEIKDFILDEIYEENLEKENIDIMFIES</sequence>
<gene>
    <name evidence="1" type="ORF">QOZ84_08505</name>
</gene>
<evidence type="ECO:0000313" key="1">
    <source>
        <dbReference type="EMBL" id="MDK2563589.1"/>
    </source>
</evidence>
<dbReference type="RefSeq" id="WP_284132536.1">
    <property type="nucleotide sequence ID" value="NZ_JASKYM010000003.1"/>
</dbReference>
<protein>
    <submittedName>
        <fullName evidence="1">Uncharacterized protein</fullName>
    </submittedName>
</protein>
<proteinExistence type="predicted"/>
<dbReference type="EMBL" id="JASKYM010000003">
    <property type="protein sequence ID" value="MDK2563589.1"/>
    <property type="molecule type" value="Genomic_DNA"/>
</dbReference>
<organism evidence="1 2">
    <name type="scientific">Romboutsia sedimentorum</name>
    <dbReference type="NCBI Taxonomy" id="1368474"/>
    <lineage>
        <taxon>Bacteria</taxon>
        <taxon>Bacillati</taxon>
        <taxon>Bacillota</taxon>
        <taxon>Clostridia</taxon>
        <taxon>Peptostreptococcales</taxon>
        <taxon>Peptostreptococcaceae</taxon>
        <taxon>Romboutsia</taxon>
    </lineage>
</organism>
<name>A0ABT7E9J4_9FIRM</name>
<accession>A0ABT7E9J4</accession>
<comment type="caution">
    <text evidence="1">The sequence shown here is derived from an EMBL/GenBank/DDBJ whole genome shotgun (WGS) entry which is preliminary data.</text>
</comment>
<dbReference type="Proteomes" id="UP001301012">
    <property type="component" value="Unassembled WGS sequence"/>
</dbReference>
<evidence type="ECO:0000313" key="2">
    <source>
        <dbReference type="Proteomes" id="UP001301012"/>
    </source>
</evidence>